<keyword evidence="3" id="KW-1185">Reference proteome</keyword>
<accession>A0A2T1A6R1</accession>
<dbReference type="PANTHER" id="PTHR43245:SF13">
    <property type="entry name" value="UDP-D-APIOSE_UDP-D-XYLOSE SYNTHASE 2"/>
    <property type="match status" value="1"/>
</dbReference>
<evidence type="ECO:0000313" key="3">
    <source>
        <dbReference type="Proteomes" id="UP000237752"/>
    </source>
</evidence>
<dbReference type="SUPFAM" id="SSF51735">
    <property type="entry name" value="NAD(P)-binding Rossmann-fold domains"/>
    <property type="match status" value="1"/>
</dbReference>
<comment type="caution">
    <text evidence="2">The sequence shown here is derived from an EMBL/GenBank/DDBJ whole genome shotgun (WGS) entry which is preliminary data.</text>
</comment>
<gene>
    <name evidence="2" type="ORF">CLV47_101142</name>
</gene>
<dbReference type="EMBL" id="PVUE01000001">
    <property type="protein sequence ID" value="PRZ44018.1"/>
    <property type="molecule type" value="Genomic_DNA"/>
</dbReference>
<organism evidence="2 3">
    <name type="scientific">Antricoccus suffuscus</name>
    <dbReference type="NCBI Taxonomy" id="1629062"/>
    <lineage>
        <taxon>Bacteria</taxon>
        <taxon>Bacillati</taxon>
        <taxon>Actinomycetota</taxon>
        <taxon>Actinomycetes</taxon>
        <taxon>Geodermatophilales</taxon>
        <taxon>Antricoccaceae</taxon>
        <taxon>Antricoccus</taxon>
    </lineage>
</organism>
<proteinExistence type="predicted"/>
<reference evidence="2 3" key="1">
    <citation type="submission" date="2018-03" db="EMBL/GenBank/DDBJ databases">
        <title>Genomic Encyclopedia of Archaeal and Bacterial Type Strains, Phase II (KMG-II): from individual species to whole genera.</title>
        <authorList>
            <person name="Goeker M."/>
        </authorList>
    </citation>
    <scope>NUCLEOTIDE SEQUENCE [LARGE SCALE GENOMIC DNA]</scope>
    <source>
        <strain evidence="2 3">DSM 100065</strain>
    </source>
</reference>
<dbReference type="Proteomes" id="UP000237752">
    <property type="component" value="Unassembled WGS sequence"/>
</dbReference>
<evidence type="ECO:0000259" key="1">
    <source>
        <dbReference type="Pfam" id="PF01370"/>
    </source>
</evidence>
<dbReference type="Pfam" id="PF01370">
    <property type="entry name" value="Epimerase"/>
    <property type="match status" value="1"/>
</dbReference>
<dbReference type="InterPro" id="IPR036291">
    <property type="entry name" value="NAD(P)-bd_dom_sf"/>
</dbReference>
<evidence type="ECO:0000313" key="2">
    <source>
        <dbReference type="EMBL" id="PRZ44018.1"/>
    </source>
</evidence>
<dbReference type="PANTHER" id="PTHR43245">
    <property type="entry name" value="BIFUNCTIONAL POLYMYXIN RESISTANCE PROTEIN ARNA"/>
    <property type="match status" value="1"/>
</dbReference>
<dbReference type="OrthoDB" id="9801785at2"/>
<feature type="domain" description="NAD-dependent epimerase/dehydratase" evidence="1">
    <location>
        <begin position="3"/>
        <end position="237"/>
    </location>
</feature>
<dbReference type="InterPro" id="IPR050177">
    <property type="entry name" value="Lipid_A_modif_metabolic_enz"/>
</dbReference>
<protein>
    <submittedName>
        <fullName evidence="2">UDP-glucose 4-epimerase</fullName>
    </submittedName>
</protein>
<sequence length="313" mass="34379">MRILITGGAGFIGHNLVKLALDADHEVRVLDDLSNGYRDNLDGLDVDFREASLLDEGAVASAVSGIDSIVHLGALGSVPRSIKDPLRTHHANATGTLMLLDQARRAATNHVMCASSSSVYGMNPALPKGEREWVRPMSPYAVSKLATEQYVLAYQQSFEFDTLAFRFFNVYGPGQRAGHVYAAVIPTWINAILKDQPVWINGDGTNSRDFTYVGTVCAVLLDAVQRRVTHPEPVNLAFGTNTTLRHLTDELRDIHGSTFEVRHRDPRQGDVPHSQAENSTLRKLFPSVSPTELHSGLDSTYTWFTEGASQLPQ</sequence>
<dbReference type="Gene3D" id="3.90.25.10">
    <property type="entry name" value="UDP-galactose 4-epimerase, domain 1"/>
    <property type="match status" value="1"/>
</dbReference>
<dbReference type="RefSeq" id="WP_106347078.1">
    <property type="nucleotide sequence ID" value="NZ_PVUE01000001.1"/>
</dbReference>
<dbReference type="Gene3D" id="3.40.50.720">
    <property type="entry name" value="NAD(P)-binding Rossmann-like Domain"/>
    <property type="match status" value="1"/>
</dbReference>
<name>A0A2T1A6R1_9ACTN</name>
<dbReference type="AlphaFoldDB" id="A0A2T1A6R1"/>
<dbReference type="InterPro" id="IPR001509">
    <property type="entry name" value="Epimerase_deHydtase"/>
</dbReference>